<evidence type="ECO:0000313" key="1">
    <source>
        <dbReference type="EMBL" id="GAG97130.1"/>
    </source>
</evidence>
<sequence>MKDLKKLLERRVKRTKEVLALKRKDAAIKLLKPPKRRFKP</sequence>
<reference evidence="1" key="1">
    <citation type="journal article" date="2014" name="Front. Microbiol.">
        <title>High frequency of phylogenetically diverse reductive dehalogenase-homologous genes in deep subseafloor sedimentary metagenomes.</title>
        <authorList>
            <person name="Kawai M."/>
            <person name="Futagami T."/>
            <person name="Toyoda A."/>
            <person name="Takaki Y."/>
            <person name="Nishi S."/>
            <person name="Hori S."/>
            <person name="Arai W."/>
            <person name="Tsubouchi T."/>
            <person name="Morono Y."/>
            <person name="Uchiyama I."/>
            <person name="Ito T."/>
            <person name="Fujiyama A."/>
            <person name="Inagaki F."/>
            <person name="Takami H."/>
        </authorList>
    </citation>
    <scope>NUCLEOTIDE SEQUENCE</scope>
    <source>
        <strain evidence="1">Expedition CK06-06</strain>
    </source>
</reference>
<accession>X1BQ49</accession>
<organism evidence="1">
    <name type="scientific">marine sediment metagenome</name>
    <dbReference type="NCBI Taxonomy" id="412755"/>
    <lineage>
        <taxon>unclassified sequences</taxon>
        <taxon>metagenomes</taxon>
        <taxon>ecological metagenomes</taxon>
    </lineage>
</organism>
<dbReference type="EMBL" id="BART01019860">
    <property type="protein sequence ID" value="GAG97130.1"/>
    <property type="molecule type" value="Genomic_DNA"/>
</dbReference>
<protein>
    <submittedName>
        <fullName evidence="1">Uncharacterized protein</fullName>
    </submittedName>
</protein>
<dbReference type="AlphaFoldDB" id="X1BQ49"/>
<proteinExistence type="predicted"/>
<comment type="caution">
    <text evidence="1">The sequence shown here is derived from an EMBL/GenBank/DDBJ whole genome shotgun (WGS) entry which is preliminary data.</text>
</comment>
<name>X1BQ49_9ZZZZ</name>
<gene>
    <name evidence="1" type="ORF">S01H4_37043</name>
</gene>